<comment type="caution">
    <text evidence="16">The sequence shown here is derived from an EMBL/GenBank/DDBJ whole genome shotgun (WGS) entry which is preliminary data.</text>
</comment>
<dbReference type="GO" id="GO:0043565">
    <property type="term" value="F:sequence-specific DNA binding"/>
    <property type="evidence" value="ECO:0007669"/>
    <property type="project" value="UniProtKB-UniRule"/>
</dbReference>
<dbReference type="SUPFAM" id="SSF52540">
    <property type="entry name" value="P-loop containing nucleoside triphosphate hydrolases"/>
    <property type="match status" value="1"/>
</dbReference>
<evidence type="ECO:0000256" key="1">
    <source>
        <dbReference type="ARBA" id="ARBA00004305"/>
    </source>
</evidence>
<dbReference type="InterPro" id="IPR004815">
    <property type="entry name" value="Lon_bac/euk-typ"/>
</dbReference>
<feature type="region of interest" description="Disordered" evidence="13">
    <location>
        <begin position="1"/>
        <end position="35"/>
    </location>
</feature>
<feature type="compositionally biased region" description="Acidic residues" evidence="13">
    <location>
        <begin position="88"/>
        <end position="97"/>
    </location>
</feature>
<evidence type="ECO:0000256" key="8">
    <source>
        <dbReference type="ARBA" id="ARBA00023125"/>
    </source>
</evidence>
<dbReference type="NCBIfam" id="TIGR00763">
    <property type="entry name" value="lon"/>
    <property type="match status" value="1"/>
</dbReference>
<protein>
    <recommendedName>
        <fullName evidence="11">Lon protease homolog, mitochondrial</fullName>
        <ecNumber evidence="11">3.4.21.53</ecNumber>
    </recommendedName>
</protein>
<keyword evidence="2 11" id="KW-0645">Protease</keyword>
<dbReference type="FunFam" id="2.30.130.40:FF:000010">
    <property type="entry name" value="Lon protease homolog, mitochondrial"/>
    <property type="match status" value="1"/>
</dbReference>
<evidence type="ECO:0000256" key="7">
    <source>
        <dbReference type="ARBA" id="ARBA00022946"/>
    </source>
</evidence>
<proteinExistence type="inferred from homology"/>
<dbReference type="GO" id="GO:0004176">
    <property type="term" value="F:ATP-dependent peptidase activity"/>
    <property type="evidence" value="ECO:0007669"/>
    <property type="project" value="UniProtKB-UniRule"/>
</dbReference>
<dbReference type="InterPro" id="IPR027503">
    <property type="entry name" value="Lonm_euk"/>
</dbReference>
<keyword evidence="17" id="KW-1185">Reference proteome</keyword>
<evidence type="ECO:0000259" key="15">
    <source>
        <dbReference type="PROSITE" id="PS51787"/>
    </source>
</evidence>
<dbReference type="PANTHER" id="PTHR43718:SF2">
    <property type="entry name" value="LON PROTEASE HOMOLOG, MITOCHONDRIAL"/>
    <property type="match status" value="1"/>
</dbReference>
<dbReference type="InterPro" id="IPR003111">
    <property type="entry name" value="Lon_prtase_N"/>
</dbReference>
<gene>
    <name evidence="11 16" type="primary">PIM1</name>
    <name evidence="16" type="ORF">CspeluHIS016_0401840</name>
</gene>
<dbReference type="Pfam" id="PF02190">
    <property type="entry name" value="LON_substr_bdg"/>
    <property type="match status" value="1"/>
</dbReference>
<dbReference type="InterPro" id="IPR014721">
    <property type="entry name" value="Ribsml_uS5_D2-typ_fold_subgr"/>
</dbReference>
<feature type="compositionally biased region" description="Basic and acidic residues" evidence="13">
    <location>
        <begin position="859"/>
        <end position="868"/>
    </location>
</feature>
<dbReference type="GO" id="GO:0006515">
    <property type="term" value="P:protein quality control for misfolded or incompletely synthesized proteins"/>
    <property type="evidence" value="ECO:0007669"/>
    <property type="project" value="UniProtKB-UniRule"/>
</dbReference>
<evidence type="ECO:0000256" key="11">
    <source>
        <dbReference type="HAMAP-Rule" id="MF_03120"/>
    </source>
</evidence>
<dbReference type="SMART" id="SM00464">
    <property type="entry name" value="LON"/>
    <property type="match status" value="1"/>
</dbReference>
<dbReference type="Gene3D" id="3.30.230.10">
    <property type="match status" value="1"/>
</dbReference>
<keyword evidence="9 11" id="KW-0496">Mitochondrion</keyword>
<dbReference type="EMBL" id="BTCM01000004">
    <property type="protein sequence ID" value="GMK57350.1"/>
    <property type="molecule type" value="Genomic_DNA"/>
</dbReference>
<dbReference type="InterPro" id="IPR054594">
    <property type="entry name" value="Lon_lid"/>
</dbReference>
<dbReference type="SUPFAM" id="SSF88697">
    <property type="entry name" value="PUA domain-like"/>
    <property type="match status" value="1"/>
</dbReference>
<dbReference type="PRINTS" id="PR00830">
    <property type="entry name" value="ENDOLAPTASE"/>
</dbReference>
<dbReference type="Pfam" id="PF22667">
    <property type="entry name" value="Lon_lid"/>
    <property type="match status" value="1"/>
</dbReference>
<dbReference type="GO" id="GO:0016887">
    <property type="term" value="F:ATP hydrolysis activity"/>
    <property type="evidence" value="ECO:0007669"/>
    <property type="project" value="UniProtKB-UniRule"/>
</dbReference>
<dbReference type="PROSITE" id="PS51786">
    <property type="entry name" value="LON_PROTEOLYTIC"/>
    <property type="match status" value="1"/>
</dbReference>
<keyword evidence="4 11" id="KW-0378">Hydrolase</keyword>
<evidence type="ECO:0000256" key="13">
    <source>
        <dbReference type="SAM" id="MobiDB-lite"/>
    </source>
</evidence>
<accession>A0AAD3YBS4</accession>
<evidence type="ECO:0000256" key="4">
    <source>
        <dbReference type="ARBA" id="ARBA00022801"/>
    </source>
</evidence>
<dbReference type="Gene3D" id="3.40.50.300">
    <property type="entry name" value="P-loop containing nucleotide triphosphate hydrolases"/>
    <property type="match status" value="1"/>
</dbReference>
<dbReference type="InterPro" id="IPR003593">
    <property type="entry name" value="AAA+_ATPase"/>
</dbReference>
<dbReference type="InterPro" id="IPR020568">
    <property type="entry name" value="Ribosomal_Su5_D2-typ_SF"/>
</dbReference>
<dbReference type="Gene3D" id="1.20.5.5270">
    <property type="match status" value="1"/>
</dbReference>
<dbReference type="AlphaFoldDB" id="A0AAD3YBS4"/>
<comment type="subunit">
    <text evidence="11">Homohexamer or homoheptamer. Organized in a ring with a central cavity.</text>
</comment>
<dbReference type="GO" id="GO:0004252">
    <property type="term" value="F:serine-type endopeptidase activity"/>
    <property type="evidence" value="ECO:0007669"/>
    <property type="project" value="UniProtKB-UniRule"/>
</dbReference>
<dbReference type="CDD" id="cd19500">
    <property type="entry name" value="RecA-like_Lon"/>
    <property type="match status" value="1"/>
</dbReference>
<reference evidence="16" key="1">
    <citation type="journal article" date="2023" name="BMC Genomics">
        <title>Chromosome-level genome assemblies of Cutaneotrichosporon spp. (Trichosporonales, Basidiomycota) reveal imbalanced evolution between nucleotide sequences and chromosome synteny.</title>
        <authorList>
            <person name="Kobayashi Y."/>
            <person name="Kayamori A."/>
            <person name="Aoki K."/>
            <person name="Shiwa Y."/>
            <person name="Matsutani M."/>
            <person name="Fujita N."/>
            <person name="Sugita T."/>
            <person name="Iwasaki W."/>
            <person name="Tanaka N."/>
            <person name="Takashima M."/>
        </authorList>
    </citation>
    <scope>NUCLEOTIDE SEQUENCE</scope>
    <source>
        <strain evidence="16">HIS016</strain>
    </source>
</reference>
<dbReference type="InterPro" id="IPR015947">
    <property type="entry name" value="PUA-like_sf"/>
</dbReference>
<feature type="region of interest" description="Disordered" evidence="13">
    <location>
        <begin position="301"/>
        <end position="361"/>
    </location>
</feature>
<evidence type="ECO:0000256" key="12">
    <source>
        <dbReference type="PROSITE-ProRule" id="PRU01122"/>
    </source>
</evidence>
<evidence type="ECO:0000256" key="10">
    <source>
        <dbReference type="ARBA" id="ARBA00050665"/>
    </source>
</evidence>
<evidence type="ECO:0000313" key="17">
    <source>
        <dbReference type="Proteomes" id="UP001222932"/>
    </source>
</evidence>
<evidence type="ECO:0000256" key="2">
    <source>
        <dbReference type="ARBA" id="ARBA00022670"/>
    </source>
</evidence>
<evidence type="ECO:0000256" key="6">
    <source>
        <dbReference type="ARBA" id="ARBA00022840"/>
    </source>
</evidence>
<feature type="domain" description="Lon proteolytic" evidence="14">
    <location>
        <begin position="929"/>
        <end position="1116"/>
    </location>
</feature>
<organism evidence="16 17">
    <name type="scientific">Cutaneotrichosporon spelunceum</name>
    <dbReference type="NCBI Taxonomy" id="1672016"/>
    <lineage>
        <taxon>Eukaryota</taxon>
        <taxon>Fungi</taxon>
        <taxon>Dikarya</taxon>
        <taxon>Basidiomycota</taxon>
        <taxon>Agaricomycotina</taxon>
        <taxon>Tremellomycetes</taxon>
        <taxon>Trichosporonales</taxon>
        <taxon>Trichosporonaceae</taxon>
        <taxon>Cutaneotrichosporon</taxon>
    </lineage>
</organism>
<keyword evidence="5 11" id="KW-0720">Serine protease</keyword>
<comment type="catalytic activity">
    <reaction evidence="10 11">
        <text>Hydrolysis of proteins in presence of ATP.</text>
        <dbReference type="EC" id="3.4.21.53"/>
    </reaction>
</comment>
<feature type="compositionally biased region" description="Basic and acidic residues" evidence="13">
    <location>
        <begin position="65"/>
        <end position="87"/>
    </location>
</feature>
<feature type="compositionally biased region" description="Basic and acidic residues" evidence="13">
    <location>
        <begin position="321"/>
        <end position="350"/>
    </location>
</feature>
<feature type="compositionally biased region" description="Low complexity" evidence="13">
    <location>
        <begin position="1"/>
        <end position="30"/>
    </location>
</feature>
<dbReference type="GO" id="GO:0051131">
    <property type="term" value="P:chaperone-mediated protein complex assembly"/>
    <property type="evidence" value="ECO:0007669"/>
    <property type="project" value="UniProtKB-UniRule"/>
</dbReference>
<keyword evidence="6 11" id="KW-0067">ATP-binding</keyword>
<evidence type="ECO:0000313" key="16">
    <source>
        <dbReference type="EMBL" id="GMK57350.1"/>
    </source>
</evidence>
<dbReference type="Proteomes" id="UP001222932">
    <property type="component" value="Unassembled WGS sequence"/>
</dbReference>
<evidence type="ECO:0000256" key="5">
    <source>
        <dbReference type="ARBA" id="ARBA00022825"/>
    </source>
</evidence>
<dbReference type="FunFam" id="3.40.50.300:FF:000021">
    <property type="entry name" value="Lon protease homolog"/>
    <property type="match status" value="1"/>
</dbReference>
<evidence type="ECO:0000256" key="9">
    <source>
        <dbReference type="ARBA" id="ARBA00023128"/>
    </source>
</evidence>
<dbReference type="GO" id="GO:0003697">
    <property type="term" value="F:single-stranded DNA binding"/>
    <property type="evidence" value="ECO:0007669"/>
    <property type="project" value="TreeGrafter"/>
</dbReference>
<dbReference type="GO" id="GO:0005759">
    <property type="term" value="C:mitochondrial matrix"/>
    <property type="evidence" value="ECO:0007669"/>
    <property type="project" value="UniProtKB-SubCell"/>
</dbReference>
<feature type="binding site" evidence="11">
    <location>
        <begin position="631"/>
        <end position="638"/>
    </location>
    <ligand>
        <name>ATP</name>
        <dbReference type="ChEBI" id="CHEBI:30616"/>
    </ligand>
</feature>
<dbReference type="FunFam" id="1.20.5.5270:FF:000001">
    <property type="entry name" value="Lon protease homolog, mitochondrial"/>
    <property type="match status" value="1"/>
</dbReference>
<dbReference type="PROSITE" id="PS51787">
    <property type="entry name" value="LON_N"/>
    <property type="match status" value="1"/>
</dbReference>
<dbReference type="InterPro" id="IPR046336">
    <property type="entry name" value="Lon_prtase_N_sf"/>
</dbReference>
<dbReference type="Pfam" id="PF00004">
    <property type="entry name" value="AAA"/>
    <property type="match status" value="1"/>
</dbReference>
<keyword evidence="3 11" id="KW-0547">Nucleotide-binding</keyword>
<dbReference type="PANTHER" id="PTHR43718">
    <property type="entry name" value="LON PROTEASE"/>
    <property type="match status" value="1"/>
</dbReference>
<dbReference type="FunFam" id="1.10.8.60:FF:000113">
    <property type="entry name" value="Lon protease homolog, mitochondrial"/>
    <property type="match status" value="1"/>
</dbReference>
<feature type="compositionally biased region" description="Basic and acidic residues" evidence="13">
    <location>
        <begin position="98"/>
        <end position="148"/>
    </location>
</feature>
<keyword evidence="7" id="KW-0809">Transit peptide</keyword>
<evidence type="ECO:0000256" key="3">
    <source>
        <dbReference type="ARBA" id="ARBA00022741"/>
    </source>
</evidence>
<dbReference type="GO" id="GO:0007005">
    <property type="term" value="P:mitochondrion organization"/>
    <property type="evidence" value="ECO:0007669"/>
    <property type="project" value="TreeGrafter"/>
</dbReference>
<dbReference type="GO" id="GO:0034599">
    <property type="term" value="P:cellular response to oxidative stress"/>
    <property type="evidence" value="ECO:0007669"/>
    <property type="project" value="UniProtKB-UniRule"/>
</dbReference>
<keyword evidence="8 11" id="KW-0238">DNA-binding</keyword>
<dbReference type="EC" id="3.4.21.53" evidence="11"/>
<comment type="function">
    <text evidence="11">ATP-dependent serine protease that mediates the selective degradation of misfolded, unassembled or oxidatively damaged polypeptides as well as certain short-lived regulatory proteins in the mitochondrial matrix. May also have a chaperone function in the assembly of inner membrane protein complexes. Participates in the regulation of mitochondrial gene expression and in the maintenance of the integrity of the mitochondrial genome. Binds to mitochondrial DNA in a site-specific manner.</text>
</comment>
<dbReference type="InterPro" id="IPR027065">
    <property type="entry name" value="Lon_Prtase"/>
</dbReference>
<dbReference type="GO" id="GO:0070407">
    <property type="term" value="P:oxidation-dependent protein catabolic process"/>
    <property type="evidence" value="ECO:0007669"/>
    <property type="project" value="UniProtKB-UniRule"/>
</dbReference>
<dbReference type="FunFam" id="3.30.230.10:FF:000019">
    <property type="entry name" value="Lon protease homolog 2, peroxisomal"/>
    <property type="match status" value="1"/>
</dbReference>
<dbReference type="InterPro" id="IPR008269">
    <property type="entry name" value="Lon_proteolytic"/>
</dbReference>
<dbReference type="SUPFAM" id="SSF54211">
    <property type="entry name" value="Ribosomal protein S5 domain 2-like"/>
    <property type="match status" value="1"/>
</dbReference>
<feature type="active site" evidence="11 12">
    <location>
        <position position="1064"/>
    </location>
</feature>
<reference evidence="16" key="2">
    <citation type="submission" date="2023-06" db="EMBL/GenBank/DDBJ databases">
        <authorList>
            <person name="Kobayashi Y."/>
            <person name="Kayamori A."/>
            <person name="Aoki K."/>
            <person name="Shiwa Y."/>
            <person name="Fujita N."/>
            <person name="Sugita T."/>
            <person name="Iwasaki W."/>
            <person name="Tanaka N."/>
            <person name="Takashima M."/>
        </authorList>
    </citation>
    <scope>NUCLEOTIDE SEQUENCE</scope>
    <source>
        <strain evidence="16">HIS016</strain>
    </source>
</reference>
<evidence type="ECO:0000259" key="14">
    <source>
        <dbReference type="PROSITE" id="PS51786"/>
    </source>
</evidence>
<feature type="compositionally biased region" description="Low complexity" evidence="13">
    <location>
        <begin position="149"/>
        <end position="159"/>
    </location>
</feature>
<comment type="subcellular location">
    <subcellularLocation>
        <location evidence="1 11">Mitochondrion matrix</location>
    </subcellularLocation>
</comment>
<name>A0AAD3YBS4_9TREE</name>
<dbReference type="SMART" id="SM00382">
    <property type="entry name" value="AAA"/>
    <property type="match status" value="1"/>
</dbReference>
<feature type="active site" evidence="11 12">
    <location>
        <position position="1021"/>
    </location>
</feature>
<dbReference type="Gene3D" id="1.20.58.1480">
    <property type="match status" value="1"/>
</dbReference>
<dbReference type="Pfam" id="PF05362">
    <property type="entry name" value="Lon_C"/>
    <property type="match status" value="1"/>
</dbReference>
<dbReference type="Gene3D" id="1.10.8.60">
    <property type="match status" value="1"/>
</dbReference>
<feature type="region of interest" description="Disordered" evidence="13">
    <location>
        <begin position="65"/>
        <end position="180"/>
    </location>
</feature>
<dbReference type="InterPro" id="IPR027417">
    <property type="entry name" value="P-loop_NTPase"/>
</dbReference>
<feature type="domain" description="Lon N-terminal" evidence="15">
    <location>
        <begin position="190"/>
        <end position="478"/>
    </location>
</feature>
<comment type="similarity">
    <text evidence="11 12">Belongs to the peptidase S16 family.</text>
</comment>
<feature type="compositionally biased region" description="Polar residues" evidence="13">
    <location>
        <begin position="871"/>
        <end position="881"/>
    </location>
</feature>
<sequence>MLPFRAAAQTAPRRVRAAAPAALRAATTGPMAGPSRLASHYLQHSRPPLSRALHATRASFKDSRWVNSTLKDDKEAKEEEGEGKEAEAAIEETVEEAGEGKENKDKRVVKEGQEAEEVQKAKEDKAEAKEGEAAESSKDAEKRAKSSDPDSGSPLSSSRGSGGGSPPPPGGRGGGKEIAKPSIPEVYPQVLALPITRRPLFPGFYKAVTITSPAVIKAIRELISHGQPYIGAFLLKDSDSDSDVITSVDQVNPVGVFAQITSVFSSADQSRQSDNEDPDKPETLTAVLYPHRRIHIDELVAPSAEPPAPPASQEGVTESTEADHPEAEVASFEKDVPSVEETREALHPEGEEAELIEPSTPQSQIGFLHPLVPEVSLTNVSNLDLEPYKKDSQVVRAIMGEILAVFKEIAQLQPIFREQIASFTMSNSAANVFDEPDKLADFAAAVSTGDVHDLQSVLESLNVEDRLQKALLILKKELINAQLQSKISRDVESKIQKRQREYYLMEQLKGIKKELGMESDGKDKLVERFKEKASKLSMPEGVKKVFDEELNKLVHLEPAASEFNVTRNYLDWLTQIPWGVHSPENFNIAHATQVLDEDHYGLKDVKDRILEFLAVGKLRGTVEGKIICLSGPPGVGKTSIGKSIARALGRQFFRFSVGGLTDVAEIKGHRRTYIGAMPGKPIQALKKVAVENPLILIDEIDKLGRGHNGDPASALLEMLDPEQNSSFLDHYMDVPVDLSRVLFVCTANVLDTIPAPLLDRMEVIEVNGYVQAEKVNIANKYLSPQAKEANGLKDVDIEITPEAVETLIRWYCRESGVRNLKKHIDKIYRKAAFKIVEDLGEEALPEPIAPEVEAAVQEQDAKENKAETQEDSNPASTGENTESSDKKTTTTLRQPLKVPEGIHVRVDIDNLKDYVGPTVYHKDRLYNKAPPAGVSTGLGYLGNGSGSVMPIEVTSMPGKGGLQLTGKLGEVIRESAQIALSWVKSNAFLLGITKSEADLTVNDRDIHLHMPEGGIGKEGPSAGTAILTAFVSLLTKTPVDPDVAMTGEISLHGQVLPVGGLKEKILAAHRAGIKKLVVPLACKSDIDENVPASVKEGIEFVFVDDVRQVLAEVFRGTPVAERWLETLPSEAPVRAVEEAQIAASV</sequence>
<dbReference type="InterPro" id="IPR003959">
    <property type="entry name" value="ATPase_AAA_core"/>
</dbReference>
<dbReference type="Gene3D" id="2.30.130.40">
    <property type="entry name" value="LON domain-like"/>
    <property type="match status" value="1"/>
</dbReference>
<feature type="region of interest" description="Disordered" evidence="13">
    <location>
        <begin position="854"/>
        <end position="893"/>
    </location>
</feature>
<dbReference type="HAMAP" id="MF_03120">
    <property type="entry name" value="lonm_euk"/>
    <property type="match status" value="1"/>
</dbReference>
<dbReference type="GO" id="GO:0005524">
    <property type="term" value="F:ATP binding"/>
    <property type="evidence" value="ECO:0007669"/>
    <property type="project" value="UniProtKB-UniRule"/>
</dbReference>